<sequence>MHWMFKGIEGHVAKNCSKRSTCKIGGSSRRHPIFLHTSNNDFISNVKNISKEDKATPTMDGNSTVAFTNSEINAQNYSLAGAGKTVIIIISLTTMEKTNSLVDCSIITNLTVSDLDENSSISLPVMFTTKEIPIARREIPNQDDIDEWSYLRDVHRPELDGEIGLLVGSDVPQALEPIEFRNSQHGGPYAPRIVLGWTINGPLSREKDDPNVRNFFVKSDIHLSQVVENAMTQNFTDKFPYGSDSSNFFAKSETPLNDIVLDSINRDFDERAVYDKKEMSHEEQHKFSLWNQEKRIIAWILEYRVKLREAREKRQTGEKLEFQNPHNPESLRLQVNELENAEREITKCLQACSFLDEVAVLKPREDKDPQHEQRSSIQKYSF</sequence>
<dbReference type="Proteomes" id="UP001152795">
    <property type="component" value="Unassembled WGS sequence"/>
</dbReference>
<dbReference type="OrthoDB" id="8046937at2759"/>
<feature type="compositionally biased region" description="Basic and acidic residues" evidence="1">
    <location>
        <begin position="363"/>
        <end position="374"/>
    </location>
</feature>
<organism evidence="2 3">
    <name type="scientific">Paramuricea clavata</name>
    <name type="common">Red gorgonian</name>
    <name type="synonym">Violescent sea-whip</name>
    <dbReference type="NCBI Taxonomy" id="317549"/>
    <lineage>
        <taxon>Eukaryota</taxon>
        <taxon>Metazoa</taxon>
        <taxon>Cnidaria</taxon>
        <taxon>Anthozoa</taxon>
        <taxon>Octocorallia</taxon>
        <taxon>Malacalcyonacea</taxon>
        <taxon>Plexauridae</taxon>
        <taxon>Paramuricea</taxon>
    </lineage>
</organism>
<proteinExistence type="predicted"/>
<reference evidence="2" key="1">
    <citation type="submission" date="2020-04" db="EMBL/GenBank/DDBJ databases">
        <authorList>
            <person name="Alioto T."/>
            <person name="Alioto T."/>
            <person name="Gomez Garrido J."/>
        </authorList>
    </citation>
    <scope>NUCLEOTIDE SEQUENCE</scope>
    <source>
        <strain evidence="2">A484AB</strain>
    </source>
</reference>
<protein>
    <submittedName>
        <fullName evidence="2">Uncharacterized protein</fullName>
    </submittedName>
</protein>
<evidence type="ECO:0000313" key="2">
    <source>
        <dbReference type="EMBL" id="CAB4020627.1"/>
    </source>
</evidence>
<dbReference type="PANTHER" id="PTHR47331">
    <property type="entry name" value="PHD-TYPE DOMAIN-CONTAINING PROTEIN"/>
    <property type="match status" value="1"/>
</dbReference>
<dbReference type="PANTHER" id="PTHR47331:SF1">
    <property type="entry name" value="GAG-LIKE PROTEIN"/>
    <property type="match status" value="1"/>
</dbReference>
<evidence type="ECO:0000256" key="1">
    <source>
        <dbReference type="SAM" id="MobiDB-lite"/>
    </source>
</evidence>
<accession>A0A6S7IS28</accession>
<gene>
    <name evidence="2" type="ORF">PACLA_8A029998</name>
</gene>
<keyword evidence="3" id="KW-1185">Reference proteome</keyword>
<dbReference type="EMBL" id="CACRXK020011052">
    <property type="protein sequence ID" value="CAB4020627.1"/>
    <property type="molecule type" value="Genomic_DNA"/>
</dbReference>
<feature type="region of interest" description="Disordered" evidence="1">
    <location>
        <begin position="363"/>
        <end position="382"/>
    </location>
</feature>
<comment type="caution">
    <text evidence="2">The sequence shown here is derived from an EMBL/GenBank/DDBJ whole genome shotgun (WGS) entry which is preliminary data.</text>
</comment>
<name>A0A6S7IS28_PARCT</name>
<evidence type="ECO:0000313" key="3">
    <source>
        <dbReference type="Proteomes" id="UP001152795"/>
    </source>
</evidence>
<dbReference type="AlphaFoldDB" id="A0A6S7IS28"/>